<keyword evidence="1" id="KW-0812">Transmembrane</keyword>
<keyword evidence="1" id="KW-0472">Membrane</keyword>
<dbReference type="Proteomes" id="UP000693946">
    <property type="component" value="Linkage Group LG7"/>
</dbReference>
<evidence type="ECO:0000313" key="3">
    <source>
        <dbReference type="Proteomes" id="UP000693946"/>
    </source>
</evidence>
<accession>A0AAV6Q342</accession>
<proteinExistence type="predicted"/>
<protein>
    <submittedName>
        <fullName evidence="2">Uncharacterized protein</fullName>
    </submittedName>
</protein>
<dbReference type="AlphaFoldDB" id="A0AAV6Q342"/>
<keyword evidence="1" id="KW-1133">Transmembrane helix</keyword>
<reference evidence="2 3" key="1">
    <citation type="journal article" date="2021" name="Sci. Rep.">
        <title>Chromosome anchoring in Senegalese sole (Solea senegalensis) reveals sex-associated markers and genome rearrangements in flatfish.</title>
        <authorList>
            <person name="Guerrero-Cozar I."/>
            <person name="Gomez-Garrido J."/>
            <person name="Berbel C."/>
            <person name="Martinez-Blanch J.F."/>
            <person name="Alioto T."/>
            <person name="Claros M.G."/>
            <person name="Gagnaire P.A."/>
            <person name="Manchado M."/>
        </authorList>
    </citation>
    <scope>NUCLEOTIDE SEQUENCE [LARGE SCALE GENOMIC DNA]</scope>
    <source>
        <strain evidence="2">Sse05_10M</strain>
    </source>
</reference>
<organism evidence="2 3">
    <name type="scientific">Solea senegalensis</name>
    <name type="common">Senegalese sole</name>
    <dbReference type="NCBI Taxonomy" id="28829"/>
    <lineage>
        <taxon>Eukaryota</taxon>
        <taxon>Metazoa</taxon>
        <taxon>Chordata</taxon>
        <taxon>Craniata</taxon>
        <taxon>Vertebrata</taxon>
        <taxon>Euteleostomi</taxon>
        <taxon>Actinopterygii</taxon>
        <taxon>Neopterygii</taxon>
        <taxon>Teleostei</taxon>
        <taxon>Neoteleostei</taxon>
        <taxon>Acanthomorphata</taxon>
        <taxon>Carangaria</taxon>
        <taxon>Pleuronectiformes</taxon>
        <taxon>Pleuronectoidei</taxon>
        <taxon>Soleidae</taxon>
        <taxon>Solea</taxon>
    </lineage>
</organism>
<dbReference type="EMBL" id="JAGKHQ010000019">
    <property type="protein sequence ID" value="KAG7482045.1"/>
    <property type="molecule type" value="Genomic_DNA"/>
</dbReference>
<name>A0AAV6Q342_SOLSE</name>
<evidence type="ECO:0000256" key="1">
    <source>
        <dbReference type="SAM" id="Phobius"/>
    </source>
</evidence>
<sequence>MERSPRMYMKEGELNVRYDKDSMFHAPPLSTFLVCRLLLACLLSKQEGTRCEALEETEEHSWFVVKHYQEEHVGAGMQTCCLKSKTIDAFGAGAGESVVTPNTLKRIKLHLKLSANAHSFYFHIFLNGTLFFYCVLPSCIVFCCGGRRPLGIMSTRRSESQVAFALKICTRAQSR</sequence>
<feature type="transmembrane region" description="Helical" evidence="1">
    <location>
        <begin position="120"/>
        <end position="144"/>
    </location>
</feature>
<evidence type="ECO:0000313" key="2">
    <source>
        <dbReference type="EMBL" id="KAG7482045.1"/>
    </source>
</evidence>
<comment type="caution">
    <text evidence="2">The sequence shown here is derived from an EMBL/GenBank/DDBJ whole genome shotgun (WGS) entry which is preliminary data.</text>
</comment>
<keyword evidence="3" id="KW-1185">Reference proteome</keyword>
<gene>
    <name evidence="2" type="ORF">JOB18_011864</name>
</gene>